<reference evidence="3 4" key="1">
    <citation type="submission" date="2015-11" db="EMBL/GenBank/DDBJ databases">
        <authorList>
            <person name="Varghese N."/>
        </authorList>
    </citation>
    <scope>NUCLEOTIDE SEQUENCE [LARGE SCALE GENOMIC DNA]</scope>
    <source>
        <strain evidence="3 4">JGI-8</strain>
    </source>
</reference>
<dbReference type="Gene3D" id="3.40.50.1100">
    <property type="match status" value="1"/>
</dbReference>
<dbReference type="Proteomes" id="UP000182200">
    <property type="component" value="Unassembled WGS sequence"/>
</dbReference>
<keyword evidence="2" id="KW-0663">Pyridoxal phosphate</keyword>
<dbReference type="EMBL" id="CZVI01000005">
    <property type="protein sequence ID" value="CUS82468.1"/>
    <property type="molecule type" value="Genomic_DNA"/>
</dbReference>
<organism evidence="3 4">
    <name type="scientific">Candidatus Kryptonium thompsonii</name>
    <dbReference type="NCBI Taxonomy" id="1633631"/>
    <lineage>
        <taxon>Bacteria</taxon>
        <taxon>Pseudomonadati</taxon>
        <taxon>Candidatus Kryptoniota</taxon>
        <taxon>Candidatus Kryptonium</taxon>
    </lineage>
</organism>
<proteinExistence type="predicted"/>
<accession>A0ABP2AXK2</accession>
<comment type="caution">
    <text evidence="3">The sequence shown here is derived from an EMBL/GenBank/DDBJ whole genome shotgun (WGS) entry which is preliminary data.</text>
</comment>
<name>A0ABP2AXK2_9BACT</name>
<comment type="cofactor">
    <cofactor evidence="1">
        <name>pyridoxal 5'-phosphate</name>
        <dbReference type="ChEBI" id="CHEBI:597326"/>
    </cofactor>
</comment>
<gene>
    <name evidence="3" type="ORF">JGI8_00610</name>
</gene>
<sequence length="137" mass="14651">MLKLGGKGIETGLHSASLNAGKPGILHGAMQYLLQDEDGQILNTHSISAGLDYPGVGPEHSYLKDAGLVEYTFATDDEVIEAFRLLSRLEGIIPALESSHALAHALKIAPQMKKSEIIIVNLSGRGDKDLGIAMKYI</sequence>
<evidence type="ECO:0000313" key="4">
    <source>
        <dbReference type="Proteomes" id="UP000182200"/>
    </source>
</evidence>
<evidence type="ECO:0000256" key="1">
    <source>
        <dbReference type="ARBA" id="ARBA00001933"/>
    </source>
</evidence>
<dbReference type="PANTHER" id="PTHR48077">
    <property type="entry name" value="TRYPTOPHAN SYNTHASE-RELATED"/>
    <property type="match status" value="1"/>
</dbReference>
<dbReference type="PANTHER" id="PTHR48077:SF3">
    <property type="entry name" value="TRYPTOPHAN SYNTHASE"/>
    <property type="match status" value="1"/>
</dbReference>
<dbReference type="SUPFAM" id="SSF53686">
    <property type="entry name" value="Tryptophan synthase beta subunit-like PLP-dependent enzymes"/>
    <property type="match status" value="1"/>
</dbReference>
<protein>
    <submittedName>
        <fullName evidence="3">Pyridoxal-phosphate dependent enzyme</fullName>
    </submittedName>
</protein>
<dbReference type="InterPro" id="IPR023026">
    <property type="entry name" value="Trp_synth_beta/beta-like"/>
</dbReference>
<dbReference type="InterPro" id="IPR036052">
    <property type="entry name" value="TrpB-like_PALP_sf"/>
</dbReference>
<keyword evidence="4" id="KW-1185">Reference proteome</keyword>
<evidence type="ECO:0000256" key="2">
    <source>
        <dbReference type="ARBA" id="ARBA00022898"/>
    </source>
</evidence>
<evidence type="ECO:0000313" key="3">
    <source>
        <dbReference type="EMBL" id="CUS82468.1"/>
    </source>
</evidence>